<keyword evidence="2" id="KW-0378">Hydrolase</keyword>
<dbReference type="Gene3D" id="1.20.120.450">
    <property type="entry name" value="dinb family like domain"/>
    <property type="match status" value="1"/>
</dbReference>
<dbReference type="Proteomes" id="UP000095255">
    <property type="component" value="Unassembled WGS sequence"/>
</dbReference>
<dbReference type="InterPro" id="IPR024775">
    <property type="entry name" value="DinB-like"/>
</dbReference>
<dbReference type="GO" id="GO:0016787">
    <property type="term" value="F:hydrolase activity"/>
    <property type="evidence" value="ECO:0007669"/>
    <property type="project" value="UniProtKB-KW"/>
</dbReference>
<dbReference type="RefSeq" id="WP_069703377.1">
    <property type="nucleotide sequence ID" value="NZ_MJAT01000040.1"/>
</dbReference>
<dbReference type="InterPro" id="IPR034660">
    <property type="entry name" value="DinB/YfiT-like"/>
</dbReference>
<dbReference type="STRING" id="1390249.BHU72_12090"/>
<sequence>MFNCCSSSSQRYPIGVFEPAEEITKSLLTKYINDLNSIPSNLKESIDKLNEEQLNYSYRLDGWTVTQVVHHLADTHMNAYIRFKLALTESNPLVKTYDEVQWAELFDGVSAPIDTSVAIITGLHKRWGILIDSLTEQQLKRNFNHPVSGSSPIERLIEFYSWHGNHHIAHINLIVEKK</sequence>
<evidence type="ECO:0000313" key="3">
    <source>
        <dbReference type="Proteomes" id="UP000095255"/>
    </source>
</evidence>
<keyword evidence="3" id="KW-1185">Reference proteome</keyword>
<accession>A0A1E5L1Z2</accession>
<dbReference type="EMBL" id="MJAT01000040">
    <property type="protein sequence ID" value="OEH84140.1"/>
    <property type="molecule type" value="Genomic_DNA"/>
</dbReference>
<dbReference type="AlphaFoldDB" id="A0A1E5L1Z2"/>
<protein>
    <submittedName>
        <fullName evidence="2">Metal-dependent hydrolase</fullName>
    </submittedName>
</protein>
<dbReference type="NCBIfam" id="NF009807">
    <property type="entry name" value="PRK13291.1"/>
    <property type="match status" value="1"/>
</dbReference>
<feature type="domain" description="DinB-like" evidence="1">
    <location>
        <begin position="40"/>
        <end position="171"/>
    </location>
</feature>
<gene>
    <name evidence="2" type="ORF">BHU72_12090</name>
</gene>
<name>A0A1E5L1Z2_9FIRM</name>
<proteinExistence type="predicted"/>
<dbReference type="Pfam" id="PF12867">
    <property type="entry name" value="DinB_2"/>
    <property type="match status" value="1"/>
</dbReference>
<dbReference type="SUPFAM" id="SSF109854">
    <property type="entry name" value="DinB/YfiT-like putative metalloenzymes"/>
    <property type="match status" value="1"/>
</dbReference>
<dbReference type="OrthoDB" id="9796039at2"/>
<organism evidence="2 3">
    <name type="scientific">Desulfuribacillus stibiiarsenatis</name>
    <dbReference type="NCBI Taxonomy" id="1390249"/>
    <lineage>
        <taxon>Bacteria</taxon>
        <taxon>Bacillati</taxon>
        <taxon>Bacillota</taxon>
        <taxon>Desulfuribacillia</taxon>
        <taxon>Desulfuribacillales</taxon>
        <taxon>Desulfuribacillaceae</taxon>
        <taxon>Desulfuribacillus</taxon>
    </lineage>
</organism>
<comment type="caution">
    <text evidence="2">The sequence shown here is derived from an EMBL/GenBank/DDBJ whole genome shotgun (WGS) entry which is preliminary data.</text>
</comment>
<reference evidence="2 3" key="1">
    <citation type="submission" date="2016-09" db="EMBL/GenBank/DDBJ databases">
        <title>Desulfuribacillus arsenicus sp. nov., an obligately anaerobic, dissimilatory arsenic- and antimonate-reducing bacterium isolated from anoxic sediments.</title>
        <authorList>
            <person name="Abin C.A."/>
            <person name="Hollibaugh J.T."/>
        </authorList>
    </citation>
    <scope>NUCLEOTIDE SEQUENCE [LARGE SCALE GENOMIC DNA]</scope>
    <source>
        <strain evidence="2 3">MLFW-2</strain>
    </source>
</reference>
<evidence type="ECO:0000259" key="1">
    <source>
        <dbReference type="Pfam" id="PF12867"/>
    </source>
</evidence>
<evidence type="ECO:0000313" key="2">
    <source>
        <dbReference type="EMBL" id="OEH84140.1"/>
    </source>
</evidence>